<keyword evidence="8" id="KW-1185">Reference proteome</keyword>
<evidence type="ECO:0000259" key="6">
    <source>
        <dbReference type="PROSITE" id="PS50240"/>
    </source>
</evidence>
<evidence type="ECO:0000313" key="7">
    <source>
        <dbReference type="EMBL" id="KAF0287685.1"/>
    </source>
</evidence>
<dbReference type="FunFam" id="2.40.10.10:FF:000038">
    <property type="entry name" value="Serine protease"/>
    <property type="match status" value="1"/>
</dbReference>
<feature type="region of interest" description="Disordered" evidence="4">
    <location>
        <begin position="45"/>
        <end position="68"/>
    </location>
</feature>
<dbReference type="InterPro" id="IPR001314">
    <property type="entry name" value="Peptidase_S1A"/>
</dbReference>
<feature type="domain" description="Peptidase S1" evidence="6">
    <location>
        <begin position="190"/>
        <end position="442"/>
    </location>
</feature>
<sequence>MFQMKTVILLTSLTLLAYTGAQVDPASDDAAFLASLLGEVPAEGQTNQESLGAGGGQKTAKPKCGSTSDIDSLTSEQFLALLSGDCDPVEPEPEPQEPVQLCERGEFQCTPYHRCREEDIYSDGMGDFSVRIGLAQYERERDYIQHSECPRFGDVCCSNPLPVQPSTPRPPEPYTPQCGRRNQDGLGVRIAGFRDSETQFGEFPWVVVVLQIQEVGGEQRLTFVCAGSLVHPQVVLTAAHSVDDMADARLVVRLGEWDTQHESELYLHEDYDVSSIKIHPQFHARLLRDDVAMLVLNQPVPLQSHIDTLCLPDPAVNYDRAACVTAGWGKDALEDGQFQTVLKKVDLPHVPRAQCQRMLRKTPQLGRYFRLDRSFTCAGGNEGEDACKGDGGAPLACRDPQQPDRWVQIGVVSWGVGCGVSGVPGVYADVRPHVGWIHLTISEVEREQQHDIDLSIFERRLTGPPV</sequence>
<dbReference type="InterPro" id="IPR043504">
    <property type="entry name" value="Peptidase_S1_PA_chymotrypsin"/>
</dbReference>
<evidence type="ECO:0000256" key="4">
    <source>
        <dbReference type="SAM" id="MobiDB-lite"/>
    </source>
</evidence>
<comment type="subcellular location">
    <subcellularLocation>
        <location evidence="1">Secreted</location>
    </subcellularLocation>
</comment>
<dbReference type="PRINTS" id="PR00722">
    <property type="entry name" value="CHYMOTRYPSIN"/>
</dbReference>
<dbReference type="SUPFAM" id="SSF50494">
    <property type="entry name" value="Trypsin-like serine proteases"/>
    <property type="match status" value="1"/>
</dbReference>
<dbReference type="Pfam" id="PF18322">
    <property type="entry name" value="CLIP_1"/>
    <property type="match status" value="1"/>
</dbReference>
<organism evidence="7 8">
    <name type="scientific">Amphibalanus amphitrite</name>
    <name type="common">Striped barnacle</name>
    <name type="synonym">Balanus amphitrite</name>
    <dbReference type="NCBI Taxonomy" id="1232801"/>
    <lineage>
        <taxon>Eukaryota</taxon>
        <taxon>Metazoa</taxon>
        <taxon>Ecdysozoa</taxon>
        <taxon>Arthropoda</taxon>
        <taxon>Crustacea</taxon>
        <taxon>Multicrustacea</taxon>
        <taxon>Cirripedia</taxon>
        <taxon>Thoracica</taxon>
        <taxon>Thoracicalcarea</taxon>
        <taxon>Balanomorpha</taxon>
        <taxon>Balanoidea</taxon>
        <taxon>Balanidae</taxon>
        <taxon>Amphibalaninae</taxon>
        <taxon>Amphibalanus</taxon>
    </lineage>
</organism>
<dbReference type="SMART" id="SM00020">
    <property type="entry name" value="Tryp_SPc"/>
    <property type="match status" value="1"/>
</dbReference>
<feature type="signal peptide" evidence="5">
    <location>
        <begin position="1"/>
        <end position="21"/>
    </location>
</feature>
<dbReference type="GO" id="GO:0005576">
    <property type="term" value="C:extracellular region"/>
    <property type="evidence" value="ECO:0007669"/>
    <property type="project" value="UniProtKB-SubCell"/>
</dbReference>
<evidence type="ECO:0000313" key="8">
    <source>
        <dbReference type="Proteomes" id="UP000440578"/>
    </source>
</evidence>
<dbReference type="PANTHER" id="PTHR24258">
    <property type="entry name" value="SERINE PROTEASE-RELATED"/>
    <property type="match status" value="1"/>
</dbReference>
<dbReference type="PANTHER" id="PTHR24258:SF129">
    <property type="entry name" value="LP15124P-RELATED"/>
    <property type="match status" value="1"/>
</dbReference>
<keyword evidence="2" id="KW-0964">Secreted</keyword>
<dbReference type="Proteomes" id="UP000440578">
    <property type="component" value="Unassembled WGS sequence"/>
</dbReference>
<name>A0A6A4V260_AMPAM</name>
<dbReference type="OrthoDB" id="6261922at2759"/>
<dbReference type="GO" id="GO:0004252">
    <property type="term" value="F:serine-type endopeptidase activity"/>
    <property type="evidence" value="ECO:0007669"/>
    <property type="project" value="InterPro"/>
</dbReference>
<dbReference type="PROSITE" id="PS50240">
    <property type="entry name" value="TRYPSIN_DOM"/>
    <property type="match status" value="1"/>
</dbReference>
<dbReference type="InterPro" id="IPR009003">
    <property type="entry name" value="Peptidase_S1_PA"/>
</dbReference>
<feature type="chain" id="PRO_5025687949" evidence="5">
    <location>
        <begin position="22"/>
        <end position="466"/>
    </location>
</feature>
<dbReference type="InterPro" id="IPR041515">
    <property type="entry name" value="PPAF-2-like_Clip"/>
</dbReference>
<evidence type="ECO:0000256" key="3">
    <source>
        <dbReference type="ARBA" id="ARBA00023157"/>
    </source>
</evidence>
<dbReference type="EMBL" id="VIIS01002172">
    <property type="protein sequence ID" value="KAF0287685.1"/>
    <property type="molecule type" value="Genomic_DNA"/>
</dbReference>
<evidence type="ECO:0000256" key="5">
    <source>
        <dbReference type="SAM" id="SignalP"/>
    </source>
</evidence>
<dbReference type="CDD" id="cd00190">
    <property type="entry name" value="Tryp_SPc"/>
    <property type="match status" value="1"/>
</dbReference>
<gene>
    <name evidence="7" type="primary">PPAF2_6</name>
    <name evidence="7" type="ORF">FJT64_013897</name>
</gene>
<keyword evidence="5" id="KW-0732">Signal</keyword>
<protein>
    <submittedName>
        <fullName evidence="7">Phenoloxidase-activating factor 2</fullName>
    </submittedName>
</protein>
<accession>A0A6A4V260</accession>
<comment type="caution">
    <text evidence="7">The sequence shown here is derived from an EMBL/GenBank/DDBJ whole genome shotgun (WGS) entry which is preliminary data.</text>
</comment>
<dbReference type="Gene3D" id="2.40.10.10">
    <property type="entry name" value="Trypsin-like serine proteases"/>
    <property type="match status" value="2"/>
</dbReference>
<dbReference type="AlphaFoldDB" id="A0A6A4V260"/>
<reference evidence="7 8" key="1">
    <citation type="submission" date="2019-07" db="EMBL/GenBank/DDBJ databases">
        <title>Draft genome assembly of a fouling barnacle, Amphibalanus amphitrite (Darwin, 1854): The first reference genome for Thecostraca.</title>
        <authorList>
            <person name="Kim W."/>
        </authorList>
    </citation>
    <scope>NUCLEOTIDE SEQUENCE [LARGE SCALE GENOMIC DNA]</scope>
    <source>
        <strain evidence="7">SNU_AA5</strain>
        <tissue evidence="7">Soma without cirri and trophi</tissue>
    </source>
</reference>
<evidence type="ECO:0000256" key="2">
    <source>
        <dbReference type="ARBA" id="ARBA00022525"/>
    </source>
</evidence>
<evidence type="ECO:0000256" key="1">
    <source>
        <dbReference type="ARBA" id="ARBA00004613"/>
    </source>
</evidence>
<dbReference type="Pfam" id="PF00089">
    <property type="entry name" value="Trypsin"/>
    <property type="match status" value="1"/>
</dbReference>
<keyword evidence="3" id="KW-1015">Disulfide bond</keyword>
<dbReference type="InterPro" id="IPR001254">
    <property type="entry name" value="Trypsin_dom"/>
</dbReference>
<proteinExistence type="predicted"/>
<dbReference type="GO" id="GO:0006508">
    <property type="term" value="P:proteolysis"/>
    <property type="evidence" value="ECO:0007669"/>
    <property type="project" value="InterPro"/>
</dbReference>